<dbReference type="InterPro" id="IPR032675">
    <property type="entry name" value="LRR_dom_sf"/>
</dbReference>
<evidence type="ECO:0008006" key="3">
    <source>
        <dbReference type="Google" id="ProtNLM"/>
    </source>
</evidence>
<name>A0A2I1GA00_9GLOM</name>
<dbReference type="VEuPathDB" id="FungiDB:FUN_024913"/>
<organism evidence="1 2">
    <name type="scientific">Rhizophagus irregularis</name>
    <dbReference type="NCBI Taxonomy" id="588596"/>
    <lineage>
        <taxon>Eukaryota</taxon>
        <taxon>Fungi</taxon>
        <taxon>Fungi incertae sedis</taxon>
        <taxon>Mucoromycota</taxon>
        <taxon>Glomeromycotina</taxon>
        <taxon>Glomeromycetes</taxon>
        <taxon>Glomerales</taxon>
        <taxon>Glomeraceae</taxon>
        <taxon>Rhizophagus</taxon>
    </lineage>
</organism>
<accession>A0A2I1GA00</accession>
<sequence>MTTELNSDCLNLIFDELIYDKKSLHSCLLVNKRWCNVVVPILWKRHAWSDCVKNFREVKMRRVFKTILSFLSSSSRLFLSDNEISIPPIIPETTPTFNYISFCNFPKDEIIKIIMRTIFKRIKSDDKKKILEQEIYKLFISQCKNIREIHLQTTHPLNSFPGASECFSQLYSLRIDMKSVNSEIIHGMAQLCKDLNSLSIYNFSEDNLELISLINSQKKNLKELYIYATNDSVEKFMRVFMHNAEKLKQCLANSEFPNLKILGVTELECFKELAMLIEKTKGNISRIYVYTTDKWVKDTELLIQAVSKNCPKIKFLRTYIEPKYFINIKSVLLNCKNLEKLRLDNINRPRYDVENTGDEILNILSEFSPDSLINITLSEDWKFSIDTLTRFLESYRVRTLNEFDIIQRNTFNITSSHRDIINKYIKEGVIKRSNCTHIRLLDDSDSSDSSDSDVVSLYDVEI</sequence>
<reference evidence="1 2" key="1">
    <citation type="submission" date="2015-10" db="EMBL/GenBank/DDBJ databases">
        <title>Genome analyses suggest a sexual origin of heterokaryosis in a supposedly ancient asexual fungus.</title>
        <authorList>
            <person name="Ropars J."/>
            <person name="Sedzielewska K."/>
            <person name="Noel J."/>
            <person name="Charron P."/>
            <person name="Farinelli L."/>
            <person name="Marton T."/>
            <person name="Kruger M."/>
            <person name="Pelin A."/>
            <person name="Brachmann A."/>
            <person name="Corradi N."/>
        </authorList>
    </citation>
    <scope>NUCLEOTIDE SEQUENCE [LARGE SCALE GENOMIC DNA]</scope>
    <source>
        <strain evidence="1 2">A4</strain>
    </source>
</reference>
<dbReference type="Gene3D" id="3.80.10.10">
    <property type="entry name" value="Ribonuclease Inhibitor"/>
    <property type="match status" value="1"/>
</dbReference>
<protein>
    <recommendedName>
        <fullName evidence="3">F-box domain-containing protein</fullName>
    </recommendedName>
</protein>
<keyword evidence="2" id="KW-1185">Reference proteome</keyword>
<evidence type="ECO:0000313" key="1">
    <source>
        <dbReference type="EMBL" id="PKY43458.1"/>
    </source>
</evidence>
<dbReference type="AlphaFoldDB" id="A0A2I1GA00"/>
<proteinExistence type="predicted"/>
<dbReference type="EMBL" id="LLXI01000255">
    <property type="protein sequence ID" value="PKY43458.1"/>
    <property type="molecule type" value="Genomic_DNA"/>
</dbReference>
<dbReference type="SUPFAM" id="SSF52047">
    <property type="entry name" value="RNI-like"/>
    <property type="match status" value="1"/>
</dbReference>
<dbReference type="OrthoDB" id="2328387at2759"/>
<dbReference type="VEuPathDB" id="FungiDB:RhiirFUN_024281"/>
<evidence type="ECO:0000313" key="2">
    <source>
        <dbReference type="Proteomes" id="UP000234323"/>
    </source>
</evidence>
<gene>
    <name evidence="1" type="ORF">RhiirA4_457446</name>
</gene>
<dbReference type="Proteomes" id="UP000234323">
    <property type="component" value="Unassembled WGS sequence"/>
</dbReference>
<dbReference type="VEuPathDB" id="FungiDB:RhiirA1_542241"/>
<comment type="caution">
    <text evidence="1">The sequence shown here is derived from an EMBL/GenBank/DDBJ whole genome shotgun (WGS) entry which is preliminary data.</text>
</comment>